<dbReference type="Proteomes" id="UP000831701">
    <property type="component" value="Chromosome 23"/>
</dbReference>
<organism evidence="1 2">
    <name type="scientific">Scortum barcoo</name>
    <name type="common">barcoo grunter</name>
    <dbReference type="NCBI Taxonomy" id="214431"/>
    <lineage>
        <taxon>Eukaryota</taxon>
        <taxon>Metazoa</taxon>
        <taxon>Chordata</taxon>
        <taxon>Craniata</taxon>
        <taxon>Vertebrata</taxon>
        <taxon>Euteleostomi</taxon>
        <taxon>Actinopterygii</taxon>
        <taxon>Neopterygii</taxon>
        <taxon>Teleostei</taxon>
        <taxon>Neoteleostei</taxon>
        <taxon>Acanthomorphata</taxon>
        <taxon>Eupercaria</taxon>
        <taxon>Centrarchiformes</taxon>
        <taxon>Terapontoidei</taxon>
        <taxon>Terapontidae</taxon>
        <taxon>Scortum</taxon>
    </lineage>
</organism>
<feature type="non-terminal residue" evidence="1">
    <location>
        <position position="1"/>
    </location>
</feature>
<sequence>HPCRFFPTMFNTTPIPATNLYVNSSTAPGDSRGPPPWYQFAVCVVAPYGFIFYFGVKVFNLAVGTPCNALVIWQIVSKKSDASTSDIFIFNLAIMDAYFCLMTPIEMVNRLLLDDSRIWYAQRFAYGIKDVAPLFLVCICLDRYIAVVHPVLFTGIRDNKIRIGISVVVWGLVLAYSLTKCTLGVMSVNEVFSGVILFSFAVMVFCNISVIWVLRRSVAGKEEMHPVKKKAFKMVLIILVIIVVNYLPPVALMPFASYYSFVAFRCQISISVFSIMDLSCSIEPLLYITKMERTDGRCCGGIFSKKPHDVKV</sequence>
<dbReference type="EMBL" id="CM041553">
    <property type="protein sequence ID" value="KAI3353452.1"/>
    <property type="molecule type" value="Genomic_DNA"/>
</dbReference>
<keyword evidence="2" id="KW-1185">Reference proteome</keyword>
<proteinExistence type="predicted"/>
<comment type="caution">
    <text evidence="1">The sequence shown here is derived from an EMBL/GenBank/DDBJ whole genome shotgun (WGS) entry which is preliminary data.</text>
</comment>
<evidence type="ECO:0000313" key="2">
    <source>
        <dbReference type="Proteomes" id="UP000831701"/>
    </source>
</evidence>
<name>A0ACB8VEY6_9TELE</name>
<accession>A0ACB8VEY6</accession>
<gene>
    <name evidence="1" type="ORF">L3Q82_019980</name>
</gene>
<reference evidence="1" key="1">
    <citation type="submission" date="2022-04" db="EMBL/GenBank/DDBJ databases">
        <title>Jade perch genome.</title>
        <authorList>
            <person name="Chao B."/>
        </authorList>
    </citation>
    <scope>NUCLEOTIDE SEQUENCE</scope>
    <source>
        <strain evidence="1">CB-2022</strain>
    </source>
</reference>
<protein>
    <submittedName>
        <fullName evidence="1">Uncharacterized protein</fullName>
    </submittedName>
</protein>
<evidence type="ECO:0000313" key="1">
    <source>
        <dbReference type="EMBL" id="KAI3353452.1"/>
    </source>
</evidence>